<evidence type="ECO:0000256" key="2">
    <source>
        <dbReference type="ARBA" id="ARBA00023125"/>
    </source>
</evidence>
<protein>
    <submittedName>
        <fullName evidence="5">XRE family transcriptional regulator</fullName>
    </submittedName>
</protein>
<organism evidence="5 6">
    <name type="scientific">Paractinoplanes pyxinae</name>
    <dbReference type="NCBI Taxonomy" id="2997416"/>
    <lineage>
        <taxon>Bacteria</taxon>
        <taxon>Bacillati</taxon>
        <taxon>Actinomycetota</taxon>
        <taxon>Actinomycetes</taxon>
        <taxon>Micromonosporales</taxon>
        <taxon>Micromonosporaceae</taxon>
        <taxon>Paractinoplanes</taxon>
    </lineage>
</organism>
<dbReference type="RefSeq" id="WP_267563578.1">
    <property type="nucleotide sequence ID" value="NZ_JAPNTZ010000005.1"/>
</dbReference>
<evidence type="ECO:0000256" key="1">
    <source>
        <dbReference type="ARBA" id="ARBA00023015"/>
    </source>
</evidence>
<dbReference type="InterPro" id="IPR011051">
    <property type="entry name" value="RmlC_Cupin_sf"/>
</dbReference>
<dbReference type="Gene3D" id="1.10.260.40">
    <property type="entry name" value="lambda repressor-like DNA-binding domains"/>
    <property type="match status" value="1"/>
</dbReference>
<dbReference type="PANTHER" id="PTHR46797:SF23">
    <property type="entry name" value="HTH-TYPE TRANSCRIPTIONAL REGULATOR SUTR"/>
    <property type="match status" value="1"/>
</dbReference>
<sequence>MQGDGVLAHVGDNLRRFRQDKGMSQSALAVASGVSRRTIINLEAGEANISLSGLDRLAGALGASFVELVSAPTASTRAIDELAWRGRPGSEAVLLGSAPARREAQLWSWTLAAGDRYDAEPDPAGWHEMVVVTEGRLRIERAEGPTTLEAGDYAVYSSAQKYSYVNAADEVTRFVRTVVS</sequence>
<keyword evidence="3" id="KW-0804">Transcription</keyword>
<name>A0ABT4AYY4_9ACTN</name>
<dbReference type="PANTHER" id="PTHR46797">
    <property type="entry name" value="HTH-TYPE TRANSCRIPTIONAL REGULATOR"/>
    <property type="match status" value="1"/>
</dbReference>
<dbReference type="SMART" id="SM00530">
    <property type="entry name" value="HTH_XRE"/>
    <property type="match status" value="1"/>
</dbReference>
<proteinExistence type="predicted"/>
<dbReference type="InterPro" id="IPR014710">
    <property type="entry name" value="RmlC-like_jellyroll"/>
</dbReference>
<dbReference type="EMBL" id="JAPNTZ010000005">
    <property type="protein sequence ID" value="MCY1139458.1"/>
    <property type="molecule type" value="Genomic_DNA"/>
</dbReference>
<comment type="caution">
    <text evidence="5">The sequence shown here is derived from an EMBL/GenBank/DDBJ whole genome shotgun (WGS) entry which is preliminary data.</text>
</comment>
<dbReference type="SUPFAM" id="SSF51182">
    <property type="entry name" value="RmlC-like cupins"/>
    <property type="match status" value="1"/>
</dbReference>
<keyword evidence="2" id="KW-0238">DNA-binding</keyword>
<dbReference type="InterPro" id="IPR001387">
    <property type="entry name" value="Cro/C1-type_HTH"/>
</dbReference>
<dbReference type="Gene3D" id="2.60.120.10">
    <property type="entry name" value="Jelly Rolls"/>
    <property type="match status" value="1"/>
</dbReference>
<dbReference type="InterPro" id="IPR010982">
    <property type="entry name" value="Lambda_DNA-bd_dom_sf"/>
</dbReference>
<feature type="domain" description="HTH cro/C1-type" evidence="4">
    <location>
        <begin position="14"/>
        <end position="68"/>
    </location>
</feature>
<dbReference type="SUPFAM" id="SSF47413">
    <property type="entry name" value="lambda repressor-like DNA-binding domains"/>
    <property type="match status" value="1"/>
</dbReference>
<dbReference type="InterPro" id="IPR013096">
    <property type="entry name" value="Cupin_2"/>
</dbReference>
<keyword evidence="1" id="KW-0805">Transcription regulation</keyword>
<dbReference type="CDD" id="cd00093">
    <property type="entry name" value="HTH_XRE"/>
    <property type="match status" value="1"/>
</dbReference>
<evidence type="ECO:0000313" key="6">
    <source>
        <dbReference type="Proteomes" id="UP001151002"/>
    </source>
</evidence>
<dbReference type="Proteomes" id="UP001151002">
    <property type="component" value="Unassembled WGS sequence"/>
</dbReference>
<dbReference type="CDD" id="cd02209">
    <property type="entry name" value="cupin_XRE_C"/>
    <property type="match status" value="1"/>
</dbReference>
<dbReference type="Pfam" id="PF07883">
    <property type="entry name" value="Cupin_2"/>
    <property type="match status" value="1"/>
</dbReference>
<accession>A0ABT4AYY4</accession>
<dbReference type="Pfam" id="PF01381">
    <property type="entry name" value="HTH_3"/>
    <property type="match status" value="1"/>
</dbReference>
<reference evidence="5" key="1">
    <citation type="submission" date="2022-11" db="EMBL/GenBank/DDBJ databases">
        <authorList>
            <person name="Somphong A."/>
            <person name="Phongsopitanun W."/>
        </authorList>
    </citation>
    <scope>NUCLEOTIDE SEQUENCE</scope>
    <source>
        <strain evidence="5">Pm04-4</strain>
    </source>
</reference>
<evidence type="ECO:0000313" key="5">
    <source>
        <dbReference type="EMBL" id="MCY1139458.1"/>
    </source>
</evidence>
<dbReference type="InterPro" id="IPR050807">
    <property type="entry name" value="TransReg_Diox_bact_type"/>
</dbReference>
<keyword evidence="6" id="KW-1185">Reference proteome</keyword>
<evidence type="ECO:0000259" key="4">
    <source>
        <dbReference type="PROSITE" id="PS50943"/>
    </source>
</evidence>
<dbReference type="PROSITE" id="PS50943">
    <property type="entry name" value="HTH_CROC1"/>
    <property type="match status" value="1"/>
</dbReference>
<gene>
    <name evidence="5" type="ORF">OWR29_15780</name>
</gene>
<evidence type="ECO:0000256" key="3">
    <source>
        <dbReference type="ARBA" id="ARBA00023163"/>
    </source>
</evidence>